<organism evidence="2 3">
    <name type="scientific">Parathielavia appendiculata</name>
    <dbReference type="NCBI Taxonomy" id="2587402"/>
    <lineage>
        <taxon>Eukaryota</taxon>
        <taxon>Fungi</taxon>
        <taxon>Dikarya</taxon>
        <taxon>Ascomycota</taxon>
        <taxon>Pezizomycotina</taxon>
        <taxon>Sordariomycetes</taxon>
        <taxon>Sordariomycetidae</taxon>
        <taxon>Sordariales</taxon>
        <taxon>Chaetomiaceae</taxon>
        <taxon>Parathielavia</taxon>
    </lineage>
</organism>
<dbReference type="GeneID" id="87831382"/>
<evidence type="ECO:0000313" key="3">
    <source>
        <dbReference type="Proteomes" id="UP001302602"/>
    </source>
</evidence>
<sequence>MVLIPSTAILYHRLGSNNIKAPSRINGTSTWLQNAAKNGTDQSFQDDTVRSARSRLYPSIPDVDQSVDQSVDHSKPRMHRGAGTASRGAAIATEAEVTRHLTKTATENEKANNSTTNTATTQAAVVTGVECRTASSNSTNALHGFVVFATSGFGGDNVQIHPAGFVDPSNPQAAGKVLAADMLRVERGKSALDTREKVSKAVAGLRPVDDDEVERGCLRQWDVQLLLDPGKTQTGRGGACWKTVRGLNEVTRKTLRGYVRAVRGEKKDEFGRVTFGHWRLGIVDGGVDVVDHDAEVCIGRMTPVAHFTIERCRLQRAGARLWGSGEIIGGLHRDNRLGCSSLLECVMFEGVAGEQAALVGTQMHS</sequence>
<dbReference type="EMBL" id="MU853227">
    <property type="protein sequence ID" value="KAK4124256.1"/>
    <property type="molecule type" value="Genomic_DNA"/>
</dbReference>
<protein>
    <submittedName>
        <fullName evidence="2">Uncharacterized protein</fullName>
    </submittedName>
</protein>
<dbReference type="PANTHER" id="PTHR43400">
    <property type="entry name" value="FUMARATE REDUCTASE"/>
    <property type="match status" value="1"/>
</dbReference>
<comment type="caution">
    <text evidence="2">The sequence shown here is derived from an EMBL/GenBank/DDBJ whole genome shotgun (WGS) entry which is preliminary data.</text>
</comment>
<feature type="region of interest" description="Disordered" evidence="1">
    <location>
        <begin position="62"/>
        <end position="88"/>
    </location>
</feature>
<keyword evidence="3" id="KW-1185">Reference proteome</keyword>
<dbReference type="InterPro" id="IPR036188">
    <property type="entry name" value="FAD/NAD-bd_sf"/>
</dbReference>
<dbReference type="Proteomes" id="UP001302602">
    <property type="component" value="Unassembled WGS sequence"/>
</dbReference>
<reference evidence="2" key="1">
    <citation type="journal article" date="2023" name="Mol. Phylogenet. Evol.">
        <title>Genome-scale phylogeny and comparative genomics of the fungal order Sordariales.</title>
        <authorList>
            <person name="Hensen N."/>
            <person name="Bonometti L."/>
            <person name="Westerberg I."/>
            <person name="Brannstrom I.O."/>
            <person name="Guillou S."/>
            <person name="Cros-Aarteil S."/>
            <person name="Calhoun S."/>
            <person name="Haridas S."/>
            <person name="Kuo A."/>
            <person name="Mondo S."/>
            <person name="Pangilinan J."/>
            <person name="Riley R."/>
            <person name="LaButti K."/>
            <person name="Andreopoulos B."/>
            <person name="Lipzen A."/>
            <person name="Chen C."/>
            <person name="Yan M."/>
            <person name="Daum C."/>
            <person name="Ng V."/>
            <person name="Clum A."/>
            <person name="Steindorff A."/>
            <person name="Ohm R.A."/>
            <person name="Martin F."/>
            <person name="Silar P."/>
            <person name="Natvig D.O."/>
            <person name="Lalanne C."/>
            <person name="Gautier V."/>
            <person name="Ament-Velasquez S.L."/>
            <person name="Kruys A."/>
            <person name="Hutchinson M.I."/>
            <person name="Powell A.J."/>
            <person name="Barry K."/>
            <person name="Miller A.N."/>
            <person name="Grigoriev I.V."/>
            <person name="Debuchy R."/>
            <person name="Gladieux P."/>
            <person name="Hiltunen Thoren M."/>
            <person name="Johannesson H."/>
        </authorList>
    </citation>
    <scope>NUCLEOTIDE SEQUENCE</scope>
    <source>
        <strain evidence="2">CBS 731.68</strain>
    </source>
</reference>
<reference evidence="2" key="2">
    <citation type="submission" date="2023-05" db="EMBL/GenBank/DDBJ databases">
        <authorList>
            <consortium name="Lawrence Berkeley National Laboratory"/>
            <person name="Steindorff A."/>
            <person name="Hensen N."/>
            <person name="Bonometti L."/>
            <person name="Westerberg I."/>
            <person name="Brannstrom I.O."/>
            <person name="Guillou S."/>
            <person name="Cros-Aarteil S."/>
            <person name="Calhoun S."/>
            <person name="Haridas S."/>
            <person name="Kuo A."/>
            <person name="Mondo S."/>
            <person name="Pangilinan J."/>
            <person name="Riley R."/>
            <person name="Labutti K."/>
            <person name="Andreopoulos B."/>
            <person name="Lipzen A."/>
            <person name="Chen C."/>
            <person name="Yanf M."/>
            <person name="Daum C."/>
            <person name="Ng V."/>
            <person name="Clum A."/>
            <person name="Ohm R."/>
            <person name="Martin F."/>
            <person name="Silar P."/>
            <person name="Natvig D."/>
            <person name="Lalanne C."/>
            <person name="Gautier V."/>
            <person name="Ament-Velasquez S.L."/>
            <person name="Kruys A."/>
            <person name="Hutchinson M.I."/>
            <person name="Powell A.J."/>
            <person name="Barry K."/>
            <person name="Miller A.N."/>
            <person name="Grigoriev I.V."/>
            <person name="Debuchy R."/>
            <person name="Gladieux P."/>
            <person name="Thoren M.H."/>
            <person name="Johannesson H."/>
        </authorList>
    </citation>
    <scope>NUCLEOTIDE SEQUENCE</scope>
    <source>
        <strain evidence="2">CBS 731.68</strain>
    </source>
</reference>
<name>A0AAN6U1T5_9PEZI</name>
<proteinExistence type="predicted"/>
<dbReference type="Gene3D" id="3.50.50.60">
    <property type="entry name" value="FAD/NAD(P)-binding domain"/>
    <property type="match status" value="1"/>
</dbReference>
<dbReference type="AlphaFoldDB" id="A0AAN6U1T5"/>
<evidence type="ECO:0000313" key="2">
    <source>
        <dbReference type="EMBL" id="KAK4124256.1"/>
    </source>
</evidence>
<gene>
    <name evidence="2" type="ORF">N657DRAFT_655554</name>
</gene>
<dbReference type="InterPro" id="IPR050315">
    <property type="entry name" value="FAD-oxidoreductase_2"/>
</dbReference>
<dbReference type="RefSeq" id="XP_062648027.1">
    <property type="nucleotide sequence ID" value="XM_062794613.1"/>
</dbReference>
<evidence type="ECO:0000256" key="1">
    <source>
        <dbReference type="SAM" id="MobiDB-lite"/>
    </source>
</evidence>
<dbReference type="InterPro" id="IPR027477">
    <property type="entry name" value="Succ_DH/fumarate_Rdtase_cat_sf"/>
</dbReference>
<dbReference type="PANTHER" id="PTHR43400:SF12">
    <property type="entry name" value="FUMARATE REDUCTASE"/>
    <property type="match status" value="1"/>
</dbReference>
<dbReference type="Gene3D" id="3.90.700.10">
    <property type="entry name" value="Succinate dehydrogenase/fumarate reductase flavoprotein, catalytic domain"/>
    <property type="match status" value="1"/>
</dbReference>
<accession>A0AAN6U1T5</accession>